<gene>
    <name evidence="1" type="ordered locus">PG_0972</name>
</gene>
<dbReference type="BioCyc" id="PGIN242619:G1G02-906-MONOMER"/>
<dbReference type="PANTHER" id="PTHR38733:SF1">
    <property type="entry name" value="TYPE IV METHYL-DIRECTED RESTRICTION ENZYME ECOKMCRBC"/>
    <property type="match status" value="1"/>
</dbReference>
<organism evidence="1 2">
    <name type="scientific">Porphyromonas gingivalis (strain ATCC BAA-308 / W83)</name>
    <dbReference type="NCBI Taxonomy" id="242619"/>
    <lineage>
        <taxon>Bacteria</taxon>
        <taxon>Pseudomonadati</taxon>
        <taxon>Bacteroidota</taxon>
        <taxon>Bacteroidia</taxon>
        <taxon>Bacteroidales</taxon>
        <taxon>Porphyromonadaceae</taxon>
        <taxon>Porphyromonas</taxon>
    </lineage>
</organism>
<dbReference type="InterPro" id="IPR019292">
    <property type="entry name" value="McrC"/>
</dbReference>
<dbReference type="HOGENOM" id="CLU_638815_0_0_10"/>
<dbReference type="Proteomes" id="UP000000588">
    <property type="component" value="Chromosome"/>
</dbReference>
<name>Q7MVS1_PORGI</name>
<reference evidence="1 2" key="1">
    <citation type="journal article" date="2003" name="J. Bacteriol.">
        <title>Complete genome sequence of the oral pathogenic bacterium Porphyromonas gingivalis strain W83.</title>
        <authorList>
            <person name="Nelson K."/>
            <person name="Fleishmann R."/>
            <person name="DeBoy R."/>
            <person name="Paulsen I."/>
            <person name="Fouts D."/>
            <person name="Eisen J."/>
            <person name="Daugherty S."/>
            <person name="Dodson R."/>
            <person name="Durkin A."/>
            <person name="Gwinn M."/>
            <person name="Haft D."/>
            <person name="Kolonay J."/>
            <person name="Nelson W."/>
            <person name="White O."/>
            <person name="Mason T."/>
            <person name="Tallon L."/>
            <person name="Gray J."/>
            <person name="Granger D."/>
            <person name="Tettelin H."/>
            <person name="Dong H."/>
            <person name="Galvin J."/>
            <person name="Duncan M."/>
            <person name="Dewhirst F."/>
            <person name="Fraser C."/>
        </authorList>
    </citation>
    <scope>NUCLEOTIDE SEQUENCE [LARGE SCALE GENOMIC DNA]</scope>
    <source>
        <strain evidence="2">ATCC BAA-308 / W83</strain>
    </source>
</reference>
<dbReference type="AlphaFoldDB" id="Q7MVS1"/>
<dbReference type="PANTHER" id="PTHR38733">
    <property type="entry name" value="PROTEIN MCRC"/>
    <property type="match status" value="1"/>
</dbReference>
<accession>Q7MVS1</accession>
<protein>
    <recommendedName>
        <fullName evidence="3">Restriction endonuclease</fullName>
    </recommendedName>
</protein>
<evidence type="ECO:0000313" key="1">
    <source>
        <dbReference type="EMBL" id="AAQ66099.1"/>
    </source>
</evidence>
<sequence length="431" mass="51006">MQEHERIPYNSSDYRNFWDEGMRLPPQKPGLDRWFFQWQWRDPLKKDENNGDSMSHMNEAGYYASYVIGVQWFDKEKTMPLVVTTKHGCDKVDFLNMFSTCFNSGIAAKDFSQIYKVDMEQPRVKAPELNSVLSPLIVVHFLSVVRGIVKRGLKKDYVQRENNLNKVKGHIAISRNERTNVIRKRFDKVLCKYQEYSENIPENRLIKKALLFSREILENLAITSSLIPLRHAIHQYLSAFCNVDEQIEVWEVKNIKHHKIFKEYDEAIRLAQMILRRYDYSITNIRPAEEEYCPVFWLDMALLYEHYVLGLLKVAYGNKIMYQAHGYTGYPDFICYDPKIVMDTKYIPRFEKDGIDVYIVRQLCGYSRDRRLFKTCPDKSIPCLIIYPKEGEPQNPFKDKTIEQLIENEDKQLWGFYRIAVPLPTLRTPNT</sequence>
<evidence type="ECO:0008006" key="3">
    <source>
        <dbReference type="Google" id="ProtNLM"/>
    </source>
</evidence>
<dbReference type="EMBL" id="AE015924">
    <property type="protein sequence ID" value="AAQ66099.1"/>
    <property type="molecule type" value="Genomic_DNA"/>
</dbReference>
<dbReference type="Pfam" id="PF10117">
    <property type="entry name" value="McrBC"/>
    <property type="match status" value="1"/>
</dbReference>
<keyword evidence="2" id="KW-1185">Reference proteome</keyword>
<dbReference type="REBASE" id="17589">
    <property type="entry name" value="PgiTMcrBCP"/>
</dbReference>
<dbReference type="STRING" id="242619.PG_0972"/>
<dbReference type="eggNOG" id="COG4268">
    <property type="taxonomic scope" value="Bacteria"/>
</dbReference>
<dbReference type="EnsemblBacteria" id="AAQ66099">
    <property type="protein sequence ID" value="AAQ66099"/>
    <property type="gene ID" value="PG_0972"/>
</dbReference>
<proteinExistence type="predicted"/>
<evidence type="ECO:0000313" key="2">
    <source>
        <dbReference type="Proteomes" id="UP000000588"/>
    </source>
</evidence>
<dbReference type="RefSeq" id="WP_005873889.1">
    <property type="nucleotide sequence ID" value="NC_002950.2"/>
</dbReference>
<dbReference type="KEGG" id="pgi:PG_0972"/>
<dbReference type="PATRIC" id="fig|242619.8.peg.901"/>